<organism evidence="3 4">
    <name type="scientific">Chitinophaga eiseniae</name>
    <dbReference type="NCBI Taxonomy" id="634771"/>
    <lineage>
        <taxon>Bacteria</taxon>
        <taxon>Pseudomonadati</taxon>
        <taxon>Bacteroidota</taxon>
        <taxon>Chitinophagia</taxon>
        <taxon>Chitinophagales</taxon>
        <taxon>Chitinophagaceae</taxon>
        <taxon>Chitinophaga</taxon>
    </lineage>
</organism>
<evidence type="ECO:0000259" key="2">
    <source>
        <dbReference type="Pfam" id="PF12215"/>
    </source>
</evidence>
<dbReference type="EMBL" id="FUWZ01000001">
    <property type="protein sequence ID" value="SJZ56806.1"/>
    <property type="molecule type" value="Genomic_DNA"/>
</dbReference>
<dbReference type="Pfam" id="PF04685">
    <property type="entry name" value="DUF608"/>
    <property type="match status" value="1"/>
</dbReference>
<dbReference type="InterPro" id="IPR012341">
    <property type="entry name" value="6hp_glycosidase-like_sf"/>
</dbReference>
<dbReference type="GO" id="GO:0005975">
    <property type="term" value="P:carbohydrate metabolic process"/>
    <property type="evidence" value="ECO:0007669"/>
    <property type="project" value="InterPro"/>
</dbReference>
<dbReference type="InterPro" id="IPR008928">
    <property type="entry name" value="6-hairpin_glycosidase_sf"/>
</dbReference>
<dbReference type="InterPro" id="IPR006775">
    <property type="entry name" value="GH116_catalytic"/>
</dbReference>
<reference evidence="4" key="1">
    <citation type="submission" date="2017-02" db="EMBL/GenBank/DDBJ databases">
        <authorList>
            <person name="Varghese N."/>
            <person name="Submissions S."/>
        </authorList>
    </citation>
    <scope>NUCLEOTIDE SEQUENCE [LARGE SCALE GENOMIC DNA]</scope>
    <source>
        <strain evidence="4">DSM 22224</strain>
    </source>
</reference>
<dbReference type="OrthoDB" id="1007311at2"/>
<proteinExistence type="predicted"/>
<evidence type="ECO:0000259" key="1">
    <source>
        <dbReference type="Pfam" id="PF04685"/>
    </source>
</evidence>
<dbReference type="PANTHER" id="PTHR12654:SF0">
    <property type="entry name" value="NON-LYSOSOMAL GLUCOSYLCERAMIDASE"/>
    <property type="match status" value="1"/>
</dbReference>
<dbReference type="AlphaFoldDB" id="A0A1T4LQA1"/>
<evidence type="ECO:0000313" key="4">
    <source>
        <dbReference type="Proteomes" id="UP000190367"/>
    </source>
</evidence>
<dbReference type="Pfam" id="PF12215">
    <property type="entry name" value="Glyco_hydr_116N"/>
    <property type="match status" value="1"/>
</dbReference>
<dbReference type="STRING" id="634771.SAMN04488128_101757"/>
<dbReference type="InterPro" id="IPR052566">
    <property type="entry name" value="Non-lysos_glucosylceramidase"/>
</dbReference>
<sequence>MGLARRNFLKNIGLAMAGTMMVRIPALGRAVMPGGDLLLARQPDTAWLASLYDRGQTTTYLKSRNELQYIGMPVGGILCGTVYLGGDGRLWLWDIFNLNQEGIEPKEVDWKEAVLGQAKKVRSRDGACYIQPSKDIRPLEQGMALKLTIGKETMVRPLDEASWPEIAFEATYPMATIRYIDPALPVELTLEAFSPFIPLNEDDSGLPVTLLSFHIRNKGKVPVEATLLGWLGNKAGIHHAKEDQHERVNTSAGGNGWKGVLSAVRAKDAASTAWQQSPDNGNLCLAALDDKATVITQLELPLTETSFSRSRQEAVVHRIKEKLIAGVAVRHRLLPGRDIRTDFAISWYFPNLSFKDIQGKGRYYANHFADAAAVVTYVREHHARLTADSRLWKTTWYDASLPWWLMERTFLNISTLATTTAHRFQSGRFYAWEGVGACEGTCTHVWQYAQAVGRIFPALERDTRQRVDLAIGMQPDGGILFRGEAEKRPAIDGQAGTVLRIYREHQMTTNDRFLRQNWPQIKKATQFIIRQDRNGDGLEDTPMENTLDAVWDGEIAWIAGLCIAAVQAGALMAAEVGDTAFADTCKAYVQKGRRNMETQLYNGEYFIHQPDKIKGRSVIGSYNTCHIDQVYGQSWAFQVGMDRVLDKEKTLSALRALWKYNFMEDVGPYLASHPGGRPYALPGEGGMILNTNPYKEAYPFGVKDAWQLGYFNECMSGFEHQVASHMMAEGMTTEALTLTKAVHDRYHAAKRNPFNEIECSDHYARAMASYGTFITACGFACHGPHQYIRFAPALQKENFRAPFVTAEGWGTYTQQQQQGRGNYRLALKHGQLSLRTCCFEQASPAAVVVKADARQLPATFTHENGRVTITLKQAVTLHAGETLQVTMTS</sequence>
<gene>
    <name evidence="3" type="ORF">SAMN04488128_101757</name>
</gene>
<dbReference type="Gene3D" id="1.50.10.10">
    <property type="match status" value="1"/>
</dbReference>
<dbReference type="Proteomes" id="UP000190367">
    <property type="component" value="Unassembled WGS sequence"/>
</dbReference>
<dbReference type="SUPFAM" id="SSF48208">
    <property type="entry name" value="Six-hairpin glycosidases"/>
    <property type="match status" value="1"/>
</dbReference>
<accession>A0A1T4LQA1</accession>
<evidence type="ECO:0000313" key="3">
    <source>
        <dbReference type="EMBL" id="SJZ56806.1"/>
    </source>
</evidence>
<keyword evidence="4" id="KW-1185">Reference proteome</keyword>
<dbReference type="PANTHER" id="PTHR12654">
    <property type="entry name" value="BILE ACID BETA-GLUCOSIDASE-RELATED"/>
    <property type="match status" value="1"/>
</dbReference>
<dbReference type="RefSeq" id="WP_078667409.1">
    <property type="nucleotide sequence ID" value="NZ_FUWZ01000001.1"/>
</dbReference>
<dbReference type="GO" id="GO:0008422">
    <property type="term" value="F:beta-glucosidase activity"/>
    <property type="evidence" value="ECO:0007669"/>
    <property type="project" value="TreeGrafter"/>
</dbReference>
<dbReference type="InterPro" id="IPR024462">
    <property type="entry name" value="GH116_N"/>
</dbReference>
<protein>
    <submittedName>
        <fullName evidence="3">Uncharacterized protein, contains GBA2_N and DUF608 domains</fullName>
    </submittedName>
</protein>
<name>A0A1T4LQA1_9BACT</name>
<feature type="domain" description="Glycosyl-hydrolase family 116 N-terminal" evidence="2">
    <location>
        <begin position="71"/>
        <end position="384"/>
    </location>
</feature>
<feature type="domain" description="Glycosyl-hydrolase family 116 catalytic region" evidence="1">
    <location>
        <begin position="492"/>
        <end position="770"/>
    </location>
</feature>